<dbReference type="PANTHER" id="PTHR34406:SF1">
    <property type="entry name" value="PROTEIN YCEI"/>
    <property type="match status" value="1"/>
</dbReference>
<dbReference type="AlphaFoldDB" id="X1Q788"/>
<evidence type="ECO:0000259" key="1">
    <source>
        <dbReference type="SMART" id="SM00867"/>
    </source>
</evidence>
<proteinExistence type="predicted"/>
<accession>X1Q788</accession>
<dbReference type="Pfam" id="PF04264">
    <property type="entry name" value="YceI"/>
    <property type="match status" value="1"/>
</dbReference>
<dbReference type="SUPFAM" id="SSF101874">
    <property type="entry name" value="YceI-like"/>
    <property type="match status" value="1"/>
</dbReference>
<feature type="domain" description="Lipid/polyisoprenoid-binding YceI-like" evidence="1">
    <location>
        <begin position="1"/>
        <end position="103"/>
    </location>
</feature>
<gene>
    <name evidence="2" type="ORF">S06H3_44384</name>
</gene>
<evidence type="ECO:0000313" key="2">
    <source>
        <dbReference type="EMBL" id="GAI39129.1"/>
    </source>
</evidence>
<feature type="non-terminal residue" evidence="2">
    <location>
        <position position="1"/>
    </location>
</feature>
<reference evidence="2" key="1">
    <citation type="journal article" date="2014" name="Front. Microbiol.">
        <title>High frequency of phylogenetically diverse reductive dehalogenase-homologous genes in deep subseafloor sedimentary metagenomes.</title>
        <authorList>
            <person name="Kawai M."/>
            <person name="Futagami T."/>
            <person name="Toyoda A."/>
            <person name="Takaki Y."/>
            <person name="Nishi S."/>
            <person name="Hori S."/>
            <person name="Arai W."/>
            <person name="Tsubouchi T."/>
            <person name="Morono Y."/>
            <person name="Uchiyama I."/>
            <person name="Ito T."/>
            <person name="Fujiyama A."/>
            <person name="Inagaki F."/>
            <person name="Takami H."/>
        </authorList>
    </citation>
    <scope>NUCLEOTIDE SEQUENCE</scope>
    <source>
        <strain evidence="2">Expedition CK06-06</strain>
    </source>
</reference>
<name>X1Q788_9ZZZZ</name>
<dbReference type="EMBL" id="BARV01027600">
    <property type="protein sequence ID" value="GAI39129.1"/>
    <property type="molecule type" value="Genomic_DNA"/>
</dbReference>
<dbReference type="InterPro" id="IPR036761">
    <property type="entry name" value="TTHA0802/YceI-like_sf"/>
</dbReference>
<dbReference type="SMART" id="SM00867">
    <property type="entry name" value="YceI"/>
    <property type="match status" value="1"/>
</dbReference>
<protein>
    <recommendedName>
        <fullName evidence="1">Lipid/polyisoprenoid-binding YceI-like domain-containing protein</fullName>
    </recommendedName>
</protein>
<comment type="caution">
    <text evidence="2">The sequence shown here is derived from an EMBL/GenBank/DDBJ whole genome shotgun (WGS) entry which is preliminary data.</text>
</comment>
<dbReference type="InterPro" id="IPR007372">
    <property type="entry name" value="Lipid/polyisoprenoid-bd_YceI"/>
</dbReference>
<dbReference type="PANTHER" id="PTHR34406">
    <property type="entry name" value="PROTEIN YCEI"/>
    <property type="match status" value="1"/>
</dbReference>
<dbReference type="Gene3D" id="2.40.128.110">
    <property type="entry name" value="Lipid/polyisoprenoid-binding, YceI-like"/>
    <property type="match status" value="1"/>
</dbReference>
<organism evidence="2">
    <name type="scientific">marine sediment metagenome</name>
    <dbReference type="NCBI Taxonomy" id="412755"/>
    <lineage>
        <taxon>unclassified sequences</taxon>
        <taxon>metagenomes</taxon>
        <taxon>ecological metagenomes</taxon>
    </lineage>
</organism>
<sequence>RSKDFFDVEKFAIMRFVSTSVESTSKNEGFMYGELTIHGVTRSVKLPFKVLGFGPDPWGGYRSGFEAGTTIKRSDYGMNYGLGEGQGGAVGNEVEITLLIEGIKLGLDGAPFRVQ</sequence>